<proteinExistence type="inferred from homology"/>
<keyword evidence="6 7" id="KW-0472">Membrane</keyword>
<feature type="transmembrane region" description="Helical" evidence="7">
    <location>
        <begin position="176"/>
        <end position="197"/>
    </location>
</feature>
<evidence type="ECO:0000256" key="3">
    <source>
        <dbReference type="ARBA" id="ARBA00022475"/>
    </source>
</evidence>
<feature type="transmembrane region" description="Helical" evidence="7">
    <location>
        <begin position="61"/>
        <end position="82"/>
    </location>
</feature>
<feature type="domain" description="Glycine transporter" evidence="8">
    <location>
        <begin position="99"/>
        <end position="171"/>
    </location>
</feature>
<protein>
    <submittedName>
        <fullName evidence="9">UPF0126 domain-containing membrane protein</fullName>
    </submittedName>
</protein>
<feature type="transmembrane region" description="Helical" evidence="7">
    <location>
        <begin position="94"/>
        <end position="116"/>
    </location>
</feature>
<accession>A0A7H9CM40</accession>
<gene>
    <name evidence="9" type="ORF">CINF_0788</name>
</gene>
<feature type="transmembrane region" description="Helical" evidence="7">
    <location>
        <begin position="122"/>
        <end position="142"/>
    </location>
</feature>
<dbReference type="PANTHER" id="PTHR30506">
    <property type="entry name" value="INNER MEMBRANE PROTEIN"/>
    <property type="match status" value="1"/>
</dbReference>
<dbReference type="InterPro" id="IPR005115">
    <property type="entry name" value="Gly_transporter"/>
</dbReference>
<feature type="transmembrane region" description="Helical" evidence="7">
    <location>
        <begin position="6"/>
        <end position="25"/>
    </location>
</feature>
<evidence type="ECO:0000256" key="7">
    <source>
        <dbReference type="SAM" id="Phobius"/>
    </source>
</evidence>
<dbReference type="AlphaFoldDB" id="A0A7H9CM40"/>
<evidence type="ECO:0000313" key="10">
    <source>
        <dbReference type="Proteomes" id="UP000509414"/>
    </source>
</evidence>
<dbReference type="Proteomes" id="UP000509414">
    <property type="component" value="Chromosome"/>
</dbReference>
<reference evidence="9 10" key="1">
    <citation type="submission" date="2020-02" db="EMBL/GenBank/DDBJ databases">
        <title>Complete genome sequence of the novel Campylobacter species Candidatus Campylobacter infans.</title>
        <authorList>
            <person name="Duim B."/>
            <person name="Zomer A."/>
            <person name="van der Graaf L."/>
            <person name="Wagenaar J."/>
        </authorList>
    </citation>
    <scope>NUCLEOTIDE SEQUENCE [LARGE SCALE GENOMIC DNA]</scope>
    <source>
        <strain evidence="9 10">19S00001</strain>
    </source>
</reference>
<comment type="subcellular location">
    <subcellularLocation>
        <location evidence="1">Cell membrane</location>
        <topology evidence="1">Multi-pass membrane protein</topology>
    </subcellularLocation>
</comment>
<organism evidence="9 10">
    <name type="scientific">Candidatus Campylobacter infans</name>
    <dbReference type="NCBI Taxonomy" id="2561898"/>
    <lineage>
        <taxon>Bacteria</taxon>
        <taxon>Pseudomonadati</taxon>
        <taxon>Campylobacterota</taxon>
        <taxon>Epsilonproteobacteria</taxon>
        <taxon>Campylobacterales</taxon>
        <taxon>Campylobacteraceae</taxon>
        <taxon>Campylobacter</taxon>
    </lineage>
</organism>
<sequence>MDFEAFLIAEYIGIASAAFSGFLFGVRHGCDWLGVFLAAFLTALGGGIMRDILVGRPLYSFTHWMPVSIVIGVFLIAILLKCHKSERNNLDKQFIFIATDAVDMVAFSLVGTIVALEYNLNIYGIILIAFANGVGGGILRDVLLNEVPWFLKTGIYGTISMGIGLVYYLLHLGDLGGVFTMYALCALGVGFRLIAYYRAWSLPKIHYKD</sequence>
<dbReference type="PANTHER" id="PTHR30506:SF3">
    <property type="entry name" value="UPF0126 INNER MEMBRANE PROTEIN YADS-RELATED"/>
    <property type="match status" value="1"/>
</dbReference>
<evidence type="ECO:0000256" key="6">
    <source>
        <dbReference type="ARBA" id="ARBA00023136"/>
    </source>
</evidence>
<keyword evidence="4 7" id="KW-0812">Transmembrane</keyword>
<evidence type="ECO:0000256" key="4">
    <source>
        <dbReference type="ARBA" id="ARBA00022692"/>
    </source>
</evidence>
<name>A0A7H9CM40_9BACT</name>
<keyword evidence="3" id="KW-1003">Cell membrane</keyword>
<dbReference type="RefSeq" id="WP_179975824.1">
    <property type="nucleotide sequence ID" value="NZ_CP049075.1"/>
</dbReference>
<evidence type="ECO:0000256" key="2">
    <source>
        <dbReference type="ARBA" id="ARBA00008193"/>
    </source>
</evidence>
<evidence type="ECO:0000313" key="9">
    <source>
        <dbReference type="EMBL" id="QLI05304.1"/>
    </source>
</evidence>
<comment type="similarity">
    <text evidence="2">Belongs to the UPF0126 family.</text>
</comment>
<feature type="transmembrane region" description="Helical" evidence="7">
    <location>
        <begin position="149"/>
        <end position="170"/>
    </location>
</feature>
<feature type="transmembrane region" description="Helical" evidence="7">
    <location>
        <begin position="32"/>
        <end position="49"/>
    </location>
</feature>
<keyword evidence="10" id="KW-1185">Reference proteome</keyword>
<dbReference type="EMBL" id="CP049075">
    <property type="protein sequence ID" value="QLI05304.1"/>
    <property type="molecule type" value="Genomic_DNA"/>
</dbReference>
<dbReference type="KEGG" id="cinf:CINF_0788"/>
<evidence type="ECO:0000259" key="8">
    <source>
        <dbReference type="Pfam" id="PF03458"/>
    </source>
</evidence>
<evidence type="ECO:0000256" key="5">
    <source>
        <dbReference type="ARBA" id="ARBA00022989"/>
    </source>
</evidence>
<feature type="domain" description="Glycine transporter" evidence="8">
    <location>
        <begin position="8"/>
        <end position="80"/>
    </location>
</feature>
<dbReference type="GO" id="GO:0005886">
    <property type="term" value="C:plasma membrane"/>
    <property type="evidence" value="ECO:0007669"/>
    <property type="project" value="UniProtKB-SubCell"/>
</dbReference>
<keyword evidence="5 7" id="KW-1133">Transmembrane helix</keyword>
<evidence type="ECO:0000256" key="1">
    <source>
        <dbReference type="ARBA" id="ARBA00004651"/>
    </source>
</evidence>
<dbReference type="Pfam" id="PF03458">
    <property type="entry name" value="Gly_transporter"/>
    <property type="match status" value="2"/>
</dbReference>